<dbReference type="PANTHER" id="PTHR47814">
    <property type="entry name" value="PEPTIDYL-TRNA HYDROLASE ARFB"/>
    <property type="match status" value="1"/>
</dbReference>
<dbReference type="GO" id="GO:0072344">
    <property type="term" value="P:rescue of stalled ribosome"/>
    <property type="evidence" value="ECO:0007669"/>
    <property type="project" value="TreeGrafter"/>
</dbReference>
<evidence type="ECO:0000259" key="2">
    <source>
        <dbReference type="PROSITE" id="PS00745"/>
    </source>
</evidence>
<dbReference type="SUPFAM" id="SSF75620">
    <property type="entry name" value="Release factor"/>
    <property type="match status" value="1"/>
</dbReference>
<dbReference type="Pfam" id="PF00472">
    <property type="entry name" value="RF-1"/>
    <property type="match status" value="1"/>
</dbReference>
<dbReference type="EMBL" id="JAPDPJ010000023">
    <property type="protein sequence ID" value="MCW3787079.1"/>
    <property type="molecule type" value="Genomic_DNA"/>
</dbReference>
<dbReference type="EC" id="3.1.1.29" evidence="3"/>
<dbReference type="InterPro" id="IPR000352">
    <property type="entry name" value="Pep_chain_release_fac_I"/>
</dbReference>
<protein>
    <submittedName>
        <fullName evidence="3">Alternative ribosome rescue aminoacyl-tRNA hydrolase ArfB</fullName>
        <ecNumber evidence="3">3.1.1.29</ecNumber>
    </submittedName>
</protein>
<gene>
    <name evidence="3" type="primary">arfB</name>
    <name evidence="3" type="ORF">OM075_11405</name>
</gene>
<dbReference type="NCBIfam" id="NF006718">
    <property type="entry name" value="PRK09256.1"/>
    <property type="match status" value="1"/>
</dbReference>
<evidence type="ECO:0000313" key="4">
    <source>
        <dbReference type="Proteomes" id="UP001209229"/>
    </source>
</evidence>
<sequence length="131" mass="14803">MIDISNEVRYTTARSSGPGGQNVNKVNTKVSILFSINESKILSTHQKIILSDKLNSRINKDGYIIINCEKTRSQLKNKELALASLNALINKTLIPSKKRIYTKPTKASKLKRMKNKKILSDKKTNRRSIGF</sequence>
<keyword evidence="4" id="KW-1185">Reference proteome</keyword>
<feature type="domain" description="Prokaryotic-type class I peptide chain release factors" evidence="2">
    <location>
        <begin position="14"/>
        <end position="30"/>
    </location>
</feature>
<dbReference type="Proteomes" id="UP001209229">
    <property type="component" value="Unassembled WGS sequence"/>
</dbReference>
<organism evidence="3 4">
    <name type="scientific">Plebeiibacterium sediminum</name>
    <dbReference type="NCBI Taxonomy" id="2992112"/>
    <lineage>
        <taxon>Bacteria</taxon>
        <taxon>Pseudomonadati</taxon>
        <taxon>Bacteroidota</taxon>
        <taxon>Bacteroidia</taxon>
        <taxon>Marinilabiliales</taxon>
        <taxon>Marinilabiliaceae</taxon>
        <taxon>Plebeiibacterium</taxon>
    </lineage>
</organism>
<comment type="caution">
    <text evidence="3">The sequence shown here is derived from an EMBL/GenBank/DDBJ whole genome shotgun (WGS) entry which is preliminary data.</text>
</comment>
<keyword evidence="3" id="KW-0378">Hydrolase</keyword>
<reference evidence="3" key="1">
    <citation type="submission" date="2022-10" db="EMBL/GenBank/DDBJ databases">
        <authorList>
            <person name="Yu W.X."/>
        </authorList>
    </citation>
    <scope>NUCLEOTIDE SEQUENCE</scope>
    <source>
        <strain evidence="3">AAT</strain>
    </source>
</reference>
<evidence type="ECO:0000313" key="3">
    <source>
        <dbReference type="EMBL" id="MCW3787079.1"/>
    </source>
</evidence>
<dbReference type="PANTHER" id="PTHR47814:SF1">
    <property type="entry name" value="PEPTIDYL-TRNA HYDROLASE ARFB"/>
    <property type="match status" value="1"/>
</dbReference>
<dbReference type="InterPro" id="IPR045853">
    <property type="entry name" value="Pep_chain_release_fac_I_sf"/>
</dbReference>
<dbReference type="GO" id="GO:0004045">
    <property type="term" value="F:peptidyl-tRNA hydrolase activity"/>
    <property type="evidence" value="ECO:0007669"/>
    <property type="project" value="UniProtKB-EC"/>
</dbReference>
<accession>A0AAE3M4Q2</accession>
<evidence type="ECO:0000256" key="1">
    <source>
        <dbReference type="ARBA" id="ARBA00010835"/>
    </source>
</evidence>
<dbReference type="GO" id="GO:0003747">
    <property type="term" value="F:translation release factor activity"/>
    <property type="evidence" value="ECO:0007669"/>
    <property type="project" value="InterPro"/>
</dbReference>
<proteinExistence type="inferred from homology"/>
<dbReference type="Gene3D" id="3.30.160.20">
    <property type="match status" value="1"/>
</dbReference>
<dbReference type="GO" id="GO:0043022">
    <property type="term" value="F:ribosome binding"/>
    <property type="evidence" value="ECO:0007669"/>
    <property type="project" value="TreeGrafter"/>
</dbReference>
<dbReference type="AlphaFoldDB" id="A0AAE3M4Q2"/>
<name>A0AAE3M4Q2_9BACT</name>
<dbReference type="PROSITE" id="PS00745">
    <property type="entry name" value="RF_PROK_I"/>
    <property type="match status" value="1"/>
</dbReference>
<comment type="similarity">
    <text evidence="1">Belongs to the prokaryotic/mitochondrial release factor family.</text>
</comment>